<accession>A0A2S0IDR5</accession>
<dbReference type="EMBL" id="CP023270">
    <property type="protein sequence ID" value="AVJ30146.1"/>
    <property type="molecule type" value="Genomic_DNA"/>
</dbReference>
<gene>
    <name evidence="1" type="ORF">CLM73_25305</name>
</gene>
<sequence length="190" mass="20512">MAPAWRGGVSVDLMTVIHTAISPALALLPARMDSAAARVQLLATGLQESLFLHRRQLVGKPPSPIGPAKSYWQGEEGGGMVHGVRLHAATRTLAARLYRARNVEANDTAIWNAIEFDDVLAAGLARLLLWSDPRPLPGMGDEEAAWALYLRTWRPGAYVRGTPDKQAALRAKWSVSYDAATREVGHAGIG</sequence>
<dbReference type="AlphaFoldDB" id="A0A2S0IDR5"/>
<reference evidence="1 2" key="1">
    <citation type="submission" date="2017-09" db="EMBL/GenBank/DDBJ databases">
        <title>Genomic, metabolic, and phenotypic characteristics of bacterial isolates from the natural microbiome of the model nematode Caenorhabditis elegans.</title>
        <authorList>
            <person name="Zimmermann J."/>
            <person name="Obeng N."/>
            <person name="Yang W."/>
            <person name="Obeng O."/>
            <person name="Kissoyan K."/>
            <person name="Pees B."/>
            <person name="Dirksen P."/>
            <person name="Hoppner M."/>
            <person name="Franke A."/>
            <person name="Rosenstiel P."/>
            <person name="Leippe M."/>
            <person name="Dierking K."/>
            <person name="Kaleta C."/>
            <person name="Schulenburg H."/>
        </authorList>
    </citation>
    <scope>NUCLEOTIDE SEQUENCE [LARGE SCALE GENOMIC DNA]</scope>
    <source>
        <strain evidence="1 2">MYb73</strain>
    </source>
</reference>
<dbReference type="Proteomes" id="UP000239477">
    <property type="component" value="Chromosome"/>
</dbReference>
<evidence type="ECO:0000313" key="2">
    <source>
        <dbReference type="Proteomes" id="UP000239477"/>
    </source>
</evidence>
<evidence type="ECO:0000313" key="1">
    <source>
        <dbReference type="EMBL" id="AVJ30146.1"/>
    </source>
</evidence>
<protein>
    <submittedName>
        <fullName evidence="1">Uncharacterized protein</fullName>
    </submittedName>
</protein>
<organism evidence="1 2">
    <name type="scientific">Achromobacter spanius</name>
    <dbReference type="NCBI Taxonomy" id="217203"/>
    <lineage>
        <taxon>Bacteria</taxon>
        <taxon>Pseudomonadati</taxon>
        <taxon>Pseudomonadota</taxon>
        <taxon>Betaproteobacteria</taxon>
        <taxon>Burkholderiales</taxon>
        <taxon>Alcaligenaceae</taxon>
        <taxon>Achromobacter</taxon>
    </lineage>
</organism>
<keyword evidence="2" id="KW-1185">Reference proteome</keyword>
<proteinExistence type="predicted"/>
<name>A0A2S0IDR5_9BURK</name>
<dbReference type="OrthoDB" id="7270370at2"/>